<evidence type="ECO:0000313" key="3">
    <source>
        <dbReference type="EMBL" id="CAF1302245.1"/>
    </source>
</evidence>
<reference evidence="3" key="1">
    <citation type="submission" date="2021-02" db="EMBL/GenBank/DDBJ databases">
        <authorList>
            <person name="Nowell W R."/>
        </authorList>
    </citation>
    <scope>NUCLEOTIDE SEQUENCE</scope>
</reference>
<evidence type="ECO:0000256" key="1">
    <source>
        <dbReference type="PROSITE-ProRule" id="PRU00723"/>
    </source>
</evidence>
<keyword evidence="1" id="KW-0862">Zinc</keyword>
<evidence type="ECO:0000259" key="2">
    <source>
        <dbReference type="PROSITE" id="PS50103"/>
    </source>
</evidence>
<protein>
    <recommendedName>
        <fullName evidence="2">C3H1-type domain-containing protein</fullName>
    </recommendedName>
</protein>
<dbReference type="InterPro" id="IPR000571">
    <property type="entry name" value="Znf_CCCH"/>
</dbReference>
<dbReference type="PROSITE" id="PS50103">
    <property type="entry name" value="ZF_C3H1"/>
    <property type="match status" value="1"/>
</dbReference>
<dbReference type="GO" id="GO:0008270">
    <property type="term" value="F:zinc ion binding"/>
    <property type="evidence" value="ECO:0007669"/>
    <property type="project" value="UniProtKB-KW"/>
</dbReference>
<proteinExistence type="predicted"/>
<dbReference type="OrthoDB" id="9977239at2759"/>
<organism evidence="3 4">
    <name type="scientific">Adineta ricciae</name>
    <name type="common">Rotifer</name>
    <dbReference type="NCBI Taxonomy" id="249248"/>
    <lineage>
        <taxon>Eukaryota</taxon>
        <taxon>Metazoa</taxon>
        <taxon>Spiralia</taxon>
        <taxon>Gnathifera</taxon>
        <taxon>Rotifera</taxon>
        <taxon>Eurotatoria</taxon>
        <taxon>Bdelloidea</taxon>
        <taxon>Adinetida</taxon>
        <taxon>Adinetidae</taxon>
        <taxon>Adineta</taxon>
    </lineage>
</organism>
<feature type="zinc finger region" description="C3H1-type" evidence="1">
    <location>
        <begin position="116"/>
        <end position="145"/>
    </location>
</feature>
<comment type="caution">
    <text evidence="3">The sequence shown here is derived from an EMBL/GenBank/DDBJ whole genome shotgun (WGS) entry which is preliminary data.</text>
</comment>
<feature type="domain" description="C3H1-type" evidence="2">
    <location>
        <begin position="116"/>
        <end position="145"/>
    </location>
</feature>
<evidence type="ECO:0000313" key="4">
    <source>
        <dbReference type="Proteomes" id="UP000663852"/>
    </source>
</evidence>
<dbReference type="EMBL" id="CAJNOJ010000217">
    <property type="protein sequence ID" value="CAF1302245.1"/>
    <property type="molecule type" value="Genomic_DNA"/>
</dbReference>
<keyword evidence="1" id="KW-0479">Metal-binding</keyword>
<dbReference type="Proteomes" id="UP000663852">
    <property type="component" value="Unassembled WGS sequence"/>
</dbReference>
<sequence length="1304" mass="150955">MSTCSSCNLPLKDKTDQVTTATGIMFHRMCLEQLLKPKSPNTDQASDTAASARDAKQCEKGGECSQINDRNHCSKWTHPDYCPDGGHCKNQQFDHLKKYRHLPLCSKSHKCIDYQKEVKEHCEKFRHFAPRCPYGNNCVDFHNKKHIDEFSHQYPTPCPYTPFHCSLYDDLTEHRNTRGLSNAVHQHCLNFAHVCRAGRNCTDTTQLHWSRSFHIARNLCPYGEKCLRLTDEEHLNSFTHPNILDIRLLCSEGDSCCDRANADHVAKFRHSIADETGVVPYYSLDKGSDFTKNHREVFERVKRYAEKNNWKPLPSGTIPNDILDWVRTVFPIHRCNPIIFESILLHGHVMSRDYMERLKNPKFVATSVLQHSRLRRIDGLKTPACENDARQYITALVCVEFIENNFTSAMTQGMDLLDTDTATPAAAHPDTKAFYQDIIKRKENRLALTIGNQDVKAIRDKTLQIAQASIKLHSNPAGIGHEPDKILRTDKHVFSILGPHQGHYYGDVIVIFKREILHHPDSNISMQAATTYLSGNAYRWRPWLGQAPGSQDERVKQYHATKLHAGVPGYDYALSAELIALTSLHQKLNSLDVSMKQILDRWTSVDSHQTVEAHLPQLIPLEYIDHVYIPKNIYENLSEDAMRAIGAVFRNRISVAEQIVEPVDKVPTFVARPPAKMRAEYQDTCIHTLLFRYKKYTSQLVLNYHRGITMTIRPTNFEEHYVLPLTIRQAYEHYRIMESDPSTANTTYIYWKAANGDMMITLSNEEISPTEHQPNLRSLICYVAPKPSVTDDNYHEASTYLSAGHPFQHETIVIKKTYKIKSNHFYMGCNVNDFFTYCLEIHRGSGHIVLSHAGPNGIYNHNAMVCVFSRSELDLTTLNFVHVSAGKHKILSSSWNFYQETFLMKTKRFRCGRLRLNQTNGIIEKLELENGGGSRYCHWFGKQMTFVQVHRQIRKVYGLSDPQIRTKLYDYQKQPLDTEQYRTFHDYIDRNGLSGNSIAIYLYTCDEDVDNDVISNVLSSKEIIPYVDQSMNTFRMSHAIEYSFINEINRLKRYVRELMNENGIDNVLLQLFENFCTIYGYVFSILLPLQQQQNDPTNAMEITVYLNNLEKIYEIFESTKTLLHRNMSNYRRNRTYSTVRSTFFQFYNNVQILRNRWLRNDTRKIDSTLSIPTHSDERKSICAYMQICEKKMDEQVSLCLSTIKYLLQILHILKPGKLYVFQELLSSSIRKMKLIRSDITVSSKSSLVHVKQQLLLMKNQFQSKFGEQSIESWRSENDKIIYKGYRSTVKSIRLLLTSLDSFIG</sequence>
<accession>A0A815DWE1</accession>
<keyword evidence="1" id="KW-0863">Zinc-finger</keyword>
<gene>
    <name evidence="3" type="ORF">EDS130_LOCUS30673</name>
</gene>
<name>A0A815DWE1_ADIRI</name>